<evidence type="ECO:0000313" key="1">
    <source>
        <dbReference type="EMBL" id="KAJ3603732.1"/>
    </source>
</evidence>
<reference evidence="1" key="1">
    <citation type="submission" date="2022-07" db="EMBL/GenBank/DDBJ databases">
        <title>Chromosome-level genome of Muraenolepis orangiensis.</title>
        <authorList>
            <person name="Kim J."/>
        </authorList>
    </citation>
    <scope>NUCLEOTIDE SEQUENCE</scope>
    <source>
        <strain evidence="1">KU_S4_2022</strain>
        <tissue evidence="1">Muscle</tissue>
    </source>
</reference>
<feature type="non-terminal residue" evidence="1">
    <location>
        <position position="1"/>
    </location>
</feature>
<evidence type="ECO:0000313" key="2">
    <source>
        <dbReference type="Proteomes" id="UP001148018"/>
    </source>
</evidence>
<proteinExistence type="predicted"/>
<dbReference type="Proteomes" id="UP001148018">
    <property type="component" value="Unassembled WGS sequence"/>
</dbReference>
<accession>A0A9Q0IKC4</accession>
<keyword evidence="2" id="KW-1185">Reference proteome</keyword>
<dbReference type="AlphaFoldDB" id="A0A9Q0IKC4"/>
<comment type="caution">
    <text evidence="1">The sequence shown here is derived from an EMBL/GenBank/DDBJ whole genome shotgun (WGS) entry which is preliminary data.</text>
</comment>
<gene>
    <name evidence="1" type="ORF">NHX12_028473</name>
</gene>
<protein>
    <submittedName>
        <fullName evidence="1">Uncharacterized protein</fullName>
    </submittedName>
</protein>
<sequence>MTVFSQENVEELYEIGDELGRRHGDEYALWRRQGNVWPLNRYTTTSTSPSGYEVSLSPSALKVA</sequence>
<name>A0A9Q0IKC4_9TELE</name>
<dbReference type="EMBL" id="JANIIK010000044">
    <property type="protein sequence ID" value="KAJ3603732.1"/>
    <property type="molecule type" value="Genomic_DNA"/>
</dbReference>
<organism evidence="1 2">
    <name type="scientific">Muraenolepis orangiensis</name>
    <name type="common">Patagonian moray cod</name>
    <dbReference type="NCBI Taxonomy" id="630683"/>
    <lineage>
        <taxon>Eukaryota</taxon>
        <taxon>Metazoa</taxon>
        <taxon>Chordata</taxon>
        <taxon>Craniata</taxon>
        <taxon>Vertebrata</taxon>
        <taxon>Euteleostomi</taxon>
        <taxon>Actinopterygii</taxon>
        <taxon>Neopterygii</taxon>
        <taxon>Teleostei</taxon>
        <taxon>Neoteleostei</taxon>
        <taxon>Acanthomorphata</taxon>
        <taxon>Zeiogadaria</taxon>
        <taxon>Gadariae</taxon>
        <taxon>Gadiformes</taxon>
        <taxon>Muraenolepidoidei</taxon>
        <taxon>Muraenolepididae</taxon>
        <taxon>Muraenolepis</taxon>
    </lineage>
</organism>